<reference evidence="1 2" key="1">
    <citation type="journal article" date="2016" name="Nat. Commun.">
        <title>Thousands of microbial genomes shed light on interconnected biogeochemical processes in an aquifer system.</title>
        <authorList>
            <person name="Anantharaman K."/>
            <person name="Brown C.T."/>
            <person name="Hug L.A."/>
            <person name="Sharon I."/>
            <person name="Castelle C.J."/>
            <person name="Probst A.J."/>
            <person name="Thomas B.C."/>
            <person name="Singh A."/>
            <person name="Wilkins M.J."/>
            <person name="Karaoz U."/>
            <person name="Brodie E.L."/>
            <person name="Williams K.H."/>
            <person name="Hubbard S.S."/>
            <person name="Banfield J.F."/>
        </authorList>
    </citation>
    <scope>NUCLEOTIDE SEQUENCE [LARGE SCALE GENOMIC DNA]</scope>
</reference>
<dbReference type="STRING" id="1802519.A2961_04250"/>
<gene>
    <name evidence="1" type="ORF">A2961_04250</name>
</gene>
<proteinExistence type="predicted"/>
<evidence type="ECO:0000313" key="2">
    <source>
        <dbReference type="Proteomes" id="UP000177082"/>
    </source>
</evidence>
<dbReference type="EMBL" id="MGHF01000037">
    <property type="protein sequence ID" value="OGM61529.1"/>
    <property type="molecule type" value="Genomic_DNA"/>
</dbReference>
<accession>A0A1F8BCX4</accession>
<comment type="caution">
    <text evidence="1">The sequence shown here is derived from an EMBL/GenBank/DDBJ whole genome shotgun (WGS) entry which is preliminary data.</text>
</comment>
<dbReference type="AlphaFoldDB" id="A0A1F8BCX4"/>
<organism evidence="1 2">
    <name type="scientific">Candidatus Woesebacteria bacterium RIFCSPLOWO2_01_FULL_39_21</name>
    <dbReference type="NCBI Taxonomy" id="1802519"/>
    <lineage>
        <taxon>Bacteria</taxon>
        <taxon>Candidatus Woeseibacteriota</taxon>
    </lineage>
</organism>
<evidence type="ECO:0000313" key="1">
    <source>
        <dbReference type="EMBL" id="OGM61529.1"/>
    </source>
</evidence>
<sequence length="190" mass="22116">MPRLRDKDFDLDTDEGKRRYYSWIASEVLPRVGWPPWPPRKGSVPQNYPWWQTEISTLPTKPHFPNAVFIEFDGTPKSGKFTLLELVEKTLQNSRVLEKLKAKVFAQGEQLTSYGDYYMDNYLGSFLDEDDIPPILPKEGWVDGLFIQLHKELYFQRLIWSLMVDSGPVNPRIMLVERGPTDALIWGNIL</sequence>
<protein>
    <submittedName>
        <fullName evidence="1">Uncharacterized protein</fullName>
    </submittedName>
</protein>
<name>A0A1F8BCX4_9BACT</name>
<dbReference type="Proteomes" id="UP000177082">
    <property type="component" value="Unassembled WGS sequence"/>
</dbReference>